<evidence type="ECO:0000256" key="11">
    <source>
        <dbReference type="ARBA" id="ARBA00023242"/>
    </source>
</evidence>
<protein>
    <recommendedName>
        <fullName evidence="15">C2H2-type domain-containing protein</fullName>
    </recommendedName>
</protein>
<evidence type="ECO:0000256" key="4">
    <source>
        <dbReference type="ARBA" id="ARBA00022723"/>
    </source>
</evidence>
<evidence type="ECO:0000256" key="7">
    <source>
        <dbReference type="ARBA" id="ARBA00022833"/>
    </source>
</evidence>
<feature type="transmembrane region" description="Helical" evidence="14">
    <location>
        <begin position="12"/>
        <end position="30"/>
    </location>
</feature>
<feature type="domain" description="C2H2-type" evidence="15">
    <location>
        <begin position="783"/>
        <end position="812"/>
    </location>
</feature>
<evidence type="ECO:0000256" key="1">
    <source>
        <dbReference type="ARBA" id="ARBA00004123"/>
    </source>
</evidence>
<dbReference type="GO" id="GO:0008270">
    <property type="term" value="F:zinc ion binding"/>
    <property type="evidence" value="ECO:0007669"/>
    <property type="project" value="UniProtKB-KW"/>
</dbReference>
<comment type="subcellular location">
    <subcellularLocation>
        <location evidence="1">Nucleus</location>
    </subcellularLocation>
</comment>
<reference evidence="16" key="3">
    <citation type="submission" date="2025-09" db="UniProtKB">
        <authorList>
            <consortium name="Ensembl"/>
        </authorList>
    </citation>
    <scope>IDENTIFICATION</scope>
</reference>
<evidence type="ECO:0000256" key="12">
    <source>
        <dbReference type="PROSITE-ProRule" id="PRU00042"/>
    </source>
</evidence>
<dbReference type="PANTHER" id="PTHR15507">
    <property type="entry name" value="ZINC FINGER PROTEIN RLF"/>
    <property type="match status" value="1"/>
</dbReference>
<dbReference type="PROSITE" id="PS50157">
    <property type="entry name" value="ZINC_FINGER_C2H2_2"/>
    <property type="match status" value="1"/>
</dbReference>
<keyword evidence="3" id="KW-0597">Phosphoprotein</keyword>
<proteinExistence type="inferred from homology"/>
<accession>A0A8C5GCJ6</accession>
<keyword evidence="9" id="KW-0238">DNA-binding</keyword>
<dbReference type="Pfam" id="PF25580">
    <property type="entry name" value="TPR_Rlf"/>
    <property type="match status" value="1"/>
</dbReference>
<feature type="compositionally biased region" description="Basic residues" evidence="13">
    <location>
        <begin position="606"/>
        <end position="627"/>
    </location>
</feature>
<dbReference type="InterPro" id="IPR057986">
    <property type="entry name" value="TPR_Rlf/292/654"/>
</dbReference>
<evidence type="ECO:0000313" key="16">
    <source>
        <dbReference type="Ensembl" id="ENSGWIP00000028304.1"/>
    </source>
</evidence>
<feature type="compositionally biased region" description="Basic and acidic residues" evidence="13">
    <location>
        <begin position="638"/>
        <end position="654"/>
    </location>
</feature>
<dbReference type="Gene3D" id="3.30.160.60">
    <property type="entry name" value="Classic Zinc Finger"/>
    <property type="match status" value="1"/>
</dbReference>
<evidence type="ECO:0000313" key="17">
    <source>
        <dbReference type="Proteomes" id="UP000694680"/>
    </source>
</evidence>
<evidence type="ECO:0000256" key="8">
    <source>
        <dbReference type="ARBA" id="ARBA00023015"/>
    </source>
</evidence>
<keyword evidence="7" id="KW-0862">Zinc</keyword>
<evidence type="ECO:0000256" key="10">
    <source>
        <dbReference type="ARBA" id="ARBA00023163"/>
    </source>
</evidence>
<dbReference type="InterPro" id="IPR052251">
    <property type="entry name" value="GH-ZnFinger_Regulators"/>
</dbReference>
<feature type="region of interest" description="Disordered" evidence="13">
    <location>
        <begin position="839"/>
        <end position="935"/>
    </location>
</feature>
<sequence>MKTNFQTGISTFYIIFFEQMVFNLMIYEAYTMSHPCIFFALQLIEEHACRWQTPLPQLRILEIALCYFAQASTVLPSSCDHVIHTLSSLECHSSFAKHQNIHLLQLERLLQGGGVWAFPALQAILSDASLPQNEVDGCITSEPPVFFELRVRYLLSCKRIKEATALSRCCAQHPTAGRHSFFLQVYLTSLYKTSQLELLLAEVSGFNGKDAVNIICALEFEESDELLLSLSRVFLSEQLRRGDCLKYLHNRLNTPKPPFLEESRKLMSSATNVCSIFPFIRAILQEMGEDGIQFCVELCANALQSFPDSDVTTKSLIYKTIAALVPNDLEVCRACALLVFFLERSVDSYKTVYLLYMLPDQQYHVDSSSIGNQVRFETLQILKKDLYFDPEFWNLIALRTNFTIASPILDKVSKAEVLPSLTAEVNLKQAGEKIPPICDQIYTKQDVGLDPFEDDDDFGEDEPESEESKLEFCCTFCNKNFKGCRVVKHAMCHYRRDECMFCGTMFKDDLLAMMHLSNHIETLKKIIKKETVSNDAKGKASPQTKEMPLSEPLVSSERRKRGRPRKIANCLKSSQSVISVESRKLRSYKEEDGSSSQEQSRSGRTPIHKLNGHIRKKKEMKKLRSGLKVKATLAQQDSRNESKRSDLVNHRLVEHQSNSTDSSATSHQVDKRLPGSVEENKKTVKAPQRLKMVAKQKRKLKEKPNAPKERVCCPMNGCQWFTDLSKNRVALLYHALDEHSGQVKPLELAFRIAKSRCSICMRVLWSFEHFQHHIEQHRRTPRYPCLHQGCTARFKTGNEMRRHTRKHSPLQAVCCVPGCPKLFICLWALNLHERDHYSKKSSKTNKNSHQQKDYKCDPKQNQTVKDSKDRTDEARTAKAESDQKEQMMHQSTKVKQVEVPSLSDKQKEDKGEKDATLSTGGQEKEESQTPACESSIPAASYDLNAKTELTTTCLNTVAVTNEPVLINGVTPYVTQASLCMDVLEEYNKKPYRRLPPTAYLAEMYTTMPKRRKELSWFSPRPKSSPPSQQRTSSALQRQRCATCFTTFTSTEELQSHLQTQRCSKLFGFDSDEES</sequence>
<keyword evidence="10" id="KW-0804">Transcription</keyword>
<keyword evidence="14" id="KW-0472">Membrane</keyword>
<dbReference type="PANTHER" id="PTHR15507:SF16">
    <property type="entry name" value="ZINC FINGER PROTEIN 654"/>
    <property type="match status" value="1"/>
</dbReference>
<keyword evidence="4" id="KW-0479">Metal-binding</keyword>
<feature type="region of interest" description="Disordered" evidence="13">
    <location>
        <begin position="534"/>
        <end position="568"/>
    </location>
</feature>
<feature type="compositionally biased region" description="Basic and acidic residues" evidence="13">
    <location>
        <begin position="668"/>
        <end position="682"/>
    </location>
</feature>
<keyword evidence="14" id="KW-0812">Transmembrane</keyword>
<evidence type="ECO:0000256" key="5">
    <source>
        <dbReference type="ARBA" id="ARBA00022737"/>
    </source>
</evidence>
<evidence type="ECO:0000256" key="9">
    <source>
        <dbReference type="ARBA" id="ARBA00023125"/>
    </source>
</evidence>
<dbReference type="SMART" id="SM00355">
    <property type="entry name" value="ZnF_C2H2"/>
    <property type="match status" value="7"/>
</dbReference>
<evidence type="ECO:0000256" key="14">
    <source>
        <dbReference type="SAM" id="Phobius"/>
    </source>
</evidence>
<evidence type="ECO:0000256" key="3">
    <source>
        <dbReference type="ARBA" id="ARBA00022553"/>
    </source>
</evidence>
<dbReference type="PROSITE" id="PS00028">
    <property type="entry name" value="ZINC_FINGER_C2H2_1"/>
    <property type="match status" value="2"/>
</dbReference>
<dbReference type="GO" id="GO:0000981">
    <property type="term" value="F:DNA-binding transcription factor activity, RNA polymerase II-specific"/>
    <property type="evidence" value="ECO:0007669"/>
    <property type="project" value="TreeGrafter"/>
</dbReference>
<feature type="compositionally biased region" description="Basic and acidic residues" evidence="13">
    <location>
        <begin position="865"/>
        <end position="887"/>
    </location>
</feature>
<evidence type="ECO:0000259" key="15">
    <source>
        <dbReference type="PROSITE" id="PS50157"/>
    </source>
</evidence>
<keyword evidence="14" id="KW-1133">Transmembrane helix</keyword>
<dbReference type="GO" id="GO:0003677">
    <property type="term" value="F:DNA binding"/>
    <property type="evidence" value="ECO:0007669"/>
    <property type="project" value="UniProtKB-KW"/>
</dbReference>
<dbReference type="Proteomes" id="UP000694680">
    <property type="component" value="Chromosome 2"/>
</dbReference>
<comment type="similarity">
    <text evidence="2">Belongs to the krueppel C2H2-type zinc-finger protein family.</text>
</comment>
<keyword evidence="5" id="KW-0677">Repeat</keyword>
<reference evidence="16" key="2">
    <citation type="submission" date="2025-08" db="UniProtKB">
        <authorList>
            <consortium name="Ensembl"/>
        </authorList>
    </citation>
    <scope>IDENTIFICATION</scope>
</reference>
<keyword evidence="8" id="KW-0805">Transcription regulation</keyword>
<feature type="compositionally biased region" description="Basic and acidic residues" evidence="13">
    <location>
        <begin position="904"/>
        <end position="915"/>
    </location>
</feature>
<keyword evidence="11" id="KW-0539">Nucleus</keyword>
<dbReference type="AlphaFoldDB" id="A0A8C5GCJ6"/>
<name>A0A8C5GCJ6_GOUWI</name>
<feature type="compositionally biased region" description="Polar residues" evidence="13">
    <location>
        <begin position="655"/>
        <end position="667"/>
    </location>
</feature>
<dbReference type="GO" id="GO:0005634">
    <property type="term" value="C:nucleus"/>
    <property type="evidence" value="ECO:0007669"/>
    <property type="project" value="UniProtKB-SubCell"/>
</dbReference>
<reference evidence="16" key="1">
    <citation type="submission" date="2020-06" db="EMBL/GenBank/DDBJ databases">
        <authorList>
            <consortium name="Wellcome Sanger Institute Data Sharing"/>
        </authorList>
    </citation>
    <scope>NUCLEOTIDE SEQUENCE [LARGE SCALE GENOMIC DNA]</scope>
</reference>
<dbReference type="InterPro" id="IPR013087">
    <property type="entry name" value="Znf_C2H2_type"/>
</dbReference>
<evidence type="ECO:0000256" key="13">
    <source>
        <dbReference type="SAM" id="MobiDB-lite"/>
    </source>
</evidence>
<feature type="compositionally biased region" description="Basic and acidic residues" evidence="13">
    <location>
        <begin position="581"/>
        <end position="592"/>
    </location>
</feature>
<dbReference type="Ensembl" id="ENSGWIT00000030870.1">
    <property type="protein sequence ID" value="ENSGWIP00000028304.1"/>
    <property type="gene ID" value="ENSGWIG00000014774.1"/>
</dbReference>
<feature type="compositionally biased region" description="Low complexity" evidence="13">
    <location>
        <begin position="594"/>
        <end position="604"/>
    </location>
</feature>
<evidence type="ECO:0000256" key="6">
    <source>
        <dbReference type="ARBA" id="ARBA00022771"/>
    </source>
</evidence>
<feature type="region of interest" description="Disordered" evidence="13">
    <location>
        <begin position="581"/>
        <end position="686"/>
    </location>
</feature>
<keyword evidence="6 12" id="KW-0863">Zinc-finger</keyword>
<evidence type="ECO:0000256" key="2">
    <source>
        <dbReference type="ARBA" id="ARBA00006991"/>
    </source>
</evidence>
<organism evidence="16 17">
    <name type="scientific">Gouania willdenowi</name>
    <name type="common">Blunt-snouted clingfish</name>
    <name type="synonym">Lepadogaster willdenowi</name>
    <dbReference type="NCBI Taxonomy" id="441366"/>
    <lineage>
        <taxon>Eukaryota</taxon>
        <taxon>Metazoa</taxon>
        <taxon>Chordata</taxon>
        <taxon>Craniata</taxon>
        <taxon>Vertebrata</taxon>
        <taxon>Euteleostomi</taxon>
        <taxon>Actinopterygii</taxon>
        <taxon>Neopterygii</taxon>
        <taxon>Teleostei</taxon>
        <taxon>Neoteleostei</taxon>
        <taxon>Acanthomorphata</taxon>
        <taxon>Ovalentaria</taxon>
        <taxon>Blenniimorphae</taxon>
        <taxon>Blenniiformes</taxon>
        <taxon>Gobiesocoidei</taxon>
        <taxon>Gobiesocidae</taxon>
        <taxon>Gobiesocinae</taxon>
        <taxon>Gouania</taxon>
    </lineage>
</organism>
<keyword evidence="17" id="KW-1185">Reference proteome</keyword>